<feature type="transmembrane region" description="Helical" evidence="11">
    <location>
        <begin position="250"/>
        <end position="270"/>
    </location>
</feature>
<feature type="domain" description="G-protein coupled receptors family 1 profile" evidence="12">
    <location>
        <begin position="107"/>
        <end position="351"/>
    </location>
</feature>
<evidence type="ECO:0000256" key="7">
    <source>
        <dbReference type="ARBA" id="ARBA00023170"/>
    </source>
</evidence>
<evidence type="ECO:0000256" key="5">
    <source>
        <dbReference type="ARBA" id="ARBA00023040"/>
    </source>
</evidence>
<dbReference type="Proteomes" id="UP001044222">
    <property type="component" value="Unassembled WGS sequence"/>
</dbReference>
<feature type="transmembrane region" description="Helical" evidence="11">
    <location>
        <begin position="299"/>
        <end position="322"/>
    </location>
</feature>
<reference evidence="13" key="1">
    <citation type="submission" date="2021-01" db="EMBL/GenBank/DDBJ databases">
        <title>A chromosome-scale assembly of European eel, Anguilla anguilla.</title>
        <authorList>
            <person name="Henkel C."/>
            <person name="Jong-Raadsen S.A."/>
            <person name="Dufour S."/>
            <person name="Weltzien F.-A."/>
            <person name="Palstra A.P."/>
            <person name="Pelster B."/>
            <person name="Spaink H.P."/>
            <person name="Van Den Thillart G.E."/>
            <person name="Jansen H."/>
            <person name="Zahm M."/>
            <person name="Klopp C."/>
            <person name="Cedric C."/>
            <person name="Louis A."/>
            <person name="Berthelot C."/>
            <person name="Parey E."/>
            <person name="Roest Crollius H."/>
            <person name="Montfort J."/>
            <person name="Robinson-Rechavi M."/>
            <person name="Bucao C."/>
            <person name="Bouchez O."/>
            <person name="Gislard M."/>
            <person name="Lluch J."/>
            <person name="Milhes M."/>
            <person name="Lampietro C."/>
            <person name="Lopez Roques C."/>
            <person name="Donnadieu C."/>
            <person name="Braasch I."/>
            <person name="Desvignes T."/>
            <person name="Postlethwait J."/>
            <person name="Bobe J."/>
            <person name="Guiguen Y."/>
            <person name="Dirks R."/>
        </authorList>
    </citation>
    <scope>NUCLEOTIDE SEQUENCE</scope>
    <source>
        <strain evidence="13">Tag_6206</strain>
        <tissue evidence="13">Liver</tissue>
    </source>
</reference>
<keyword evidence="8" id="KW-0325">Glycoprotein</keyword>
<evidence type="ECO:0000256" key="1">
    <source>
        <dbReference type="ARBA" id="ARBA00004651"/>
    </source>
</evidence>
<dbReference type="PROSITE" id="PS50262">
    <property type="entry name" value="G_PROTEIN_RECEP_F1_2"/>
    <property type="match status" value="1"/>
</dbReference>
<evidence type="ECO:0000256" key="8">
    <source>
        <dbReference type="ARBA" id="ARBA00023180"/>
    </source>
</evidence>
<feature type="transmembrane region" description="Helical" evidence="11">
    <location>
        <begin position="59"/>
        <end position="82"/>
    </location>
</feature>
<feature type="region of interest" description="Disordered" evidence="10">
    <location>
        <begin position="357"/>
        <end position="376"/>
    </location>
</feature>
<accession>A0A9D3S5Z2</accession>
<evidence type="ECO:0000256" key="2">
    <source>
        <dbReference type="ARBA" id="ARBA00022475"/>
    </source>
</evidence>
<feature type="transmembrane region" description="Helical" evidence="11">
    <location>
        <begin position="137"/>
        <end position="157"/>
    </location>
</feature>
<sequence>MSSALSSLLWLSGPAMQHIWLYTVCQCVLYMSVIWVSVRMCVGRGQRSRGAGCGSVSDCLRICLGWAGAVGSAAAIPVSVLLNLRSPRCLYTCLTLVCCPLLVRQFTVCLLLLLTLDSHLQDRLGERYALLVSRRRALLVVLLSWVGSVLTAFAQFISWNVLDTWDQSPGGGTAGLGLGEAAGANWTTPSPPPRYPGPQDRSVIGQHLPYGGFLSKFYVKDLRNFTYAEIHGTHWGVCALDTVLSPQFLVYVYGVTAFLFPLLVLLALYLDLLCVAPKLAPGGLSPAPKGRQVARSRSLALSLSLLVLLCLPLHASNALLLFSPGTLQPPWVPALAYFLFQLYGLVPPLLHTPSLRQDRAQHTPRPPPPSSPLSVSPGKHFGVTLCSDVRPCGICCPPRGKRKVKVCPQV</sequence>
<dbReference type="InterPro" id="IPR017452">
    <property type="entry name" value="GPCR_Rhodpsn_7TM"/>
</dbReference>
<keyword evidence="7" id="KW-0675">Receptor</keyword>
<dbReference type="SUPFAM" id="SSF81321">
    <property type="entry name" value="Family A G protein-coupled receptor-like"/>
    <property type="match status" value="1"/>
</dbReference>
<keyword evidence="14" id="KW-1185">Reference proteome</keyword>
<evidence type="ECO:0000256" key="11">
    <source>
        <dbReference type="SAM" id="Phobius"/>
    </source>
</evidence>
<keyword evidence="3 11" id="KW-0812">Transmembrane</keyword>
<dbReference type="AlphaFoldDB" id="A0A9D3S5Z2"/>
<evidence type="ECO:0000256" key="3">
    <source>
        <dbReference type="ARBA" id="ARBA00022692"/>
    </source>
</evidence>
<organism evidence="13 14">
    <name type="scientific">Anguilla anguilla</name>
    <name type="common">European freshwater eel</name>
    <name type="synonym">Muraena anguilla</name>
    <dbReference type="NCBI Taxonomy" id="7936"/>
    <lineage>
        <taxon>Eukaryota</taxon>
        <taxon>Metazoa</taxon>
        <taxon>Chordata</taxon>
        <taxon>Craniata</taxon>
        <taxon>Vertebrata</taxon>
        <taxon>Euteleostomi</taxon>
        <taxon>Actinopterygii</taxon>
        <taxon>Neopterygii</taxon>
        <taxon>Teleostei</taxon>
        <taxon>Anguilliformes</taxon>
        <taxon>Anguillidae</taxon>
        <taxon>Anguilla</taxon>
    </lineage>
</organism>
<feature type="transmembrane region" description="Helical" evidence="11">
    <location>
        <begin position="334"/>
        <end position="350"/>
    </location>
</feature>
<protein>
    <recommendedName>
        <fullName evidence="12">G-protein coupled receptors family 1 profile domain-containing protein</fullName>
    </recommendedName>
</protein>
<comment type="subcellular location">
    <subcellularLocation>
        <location evidence="1">Cell membrane</location>
        <topology evidence="1">Multi-pass membrane protein</topology>
    </subcellularLocation>
</comment>
<evidence type="ECO:0000256" key="10">
    <source>
        <dbReference type="SAM" id="MobiDB-lite"/>
    </source>
</evidence>
<keyword evidence="4 11" id="KW-1133">Transmembrane helix</keyword>
<dbReference type="GO" id="GO:0005886">
    <property type="term" value="C:plasma membrane"/>
    <property type="evidence" value="ECO:0007669"/>
    <property type="project" value="UniProtKB-SubCell"/>
</dbReference>
<evidence type="ECO:0000259" key="12">
    <source>
        <dbReference type="PROSITE" id="PS50262"/>
    </source>
</evidence>
<dbReference type="PANTHER" id="PTHR24246:SF27">
    <property type="entry name" value="ADENOSINE RECEPTOR, ISOFORM A"/>
    <property type="match status" value="1"/>
</dbReference>
<dbReference type="EMBL" id="JAFIRN010000001">
    <property type="protein sequence ID" value="KAG5856200.1"/>
    <property type="molecule type" value="Genomic_DNA"/>
</dbReference>
<dbReference type="PANTHER" id="PTHR24246">
    <property type="entry name" value="OLFACTORY RECEPTOR AND ADENOSINE RECEPTOR"/>
    <property type="match status" value="1"/>
</dbReference>
<evidence type="ECO:0000256" key="4">
    <source>
        <dbReference type="ARBA" id="ARBA00022989"/>
    </source>
</evidence>
<dbReference type="Gene3D" id="1.20.1070.10">
    <property type="entry name" value="Rhodopsin 7-helix transmembrane proteins"/>
    <property type="match status" value="1"/>
</dbReference>
<evidence type="ECO:0000313" key="14">
    <source>
        <dbReference type="Proteomes" id="UP001044222"/>
    </source>
</evidence>
<name>A0A9D3S5Z2_ANGAN</name>
<keyword evidence="6 11" id="KW-0472">Membrane</keyword>
<dbReference type="GO" id="GO:0004930">
    <property type="term" value="F:G protein-coupled receptor activity"/>
    <property type="evidence" value="ECO:0007669"/>
    <property type="project" value="UniProtKB-KW"/>
</dbReference>
<comment type="caution">
    <text evidence="13">The sequence shown here is derived from an EMBL/GenBank/DDBJ whole genome shotgun (WGS) entry which is preliminary data.</text>
</comment>
<evidence type="ECO:0000313" key="13">
    <source>
        <dbReference type="EMBL" id="KAG5856200.1"/>
    </source>
</evidence>
<evidence type="ECO:0000256" key="9">
    <source>
        <dbReference type="ARBA" id="ARBA00023224"/>
    </source>
</evidence>
<feature type="transmembrane region" description="Helical" evidence="11">
    <location>
        <begin position="94"/>
        <end position="116"/>
    </location>
</feature>
<evidence type="ECO:0000256" key="6">
    <source>
        <dbReference type="ARBA" id="ARBA00023136"/>
    </source>
</evidence>
<feature type="transmembrane region" description="Helical" evidence="11">
    <location>
        <begin position="20"/>
        <end position="38"/>
    </location>
</feature>
<keyword evidence="5" id="KW-0297">G-protein coupled receptor</keyword>
<keyword evidence="2" id="KW-1003">Cell membrane</keyword>
<keyword evidence="9" id="KW-0807">Transducer</keyword>
<proteinExistence type="predicted"/>
<gene>
    <name evidence="13" type="ORF">ANANG_G00005520</name>
</gene>